<dbReference type="InterPro" id="IPR059080">
    <property type="entry name" value="WHD_PTC1"/>
</dbReference>
<evidence type="ECO:0000313" key="4">
    <source>
        <dbReference type="EMBL" id="EFN57214.1"/>
    </source>
</evidence>
<gene>
    <name evidence="4" type="ORF">CHLNCDRAFT_51293</name>
</gene>
<dbReference type="InterPro" id="IPR001025">
    <property type="entry name" value="BAH_dom"/>
</dbReference>
<feature type="domain" description="BAH" evidence="3">
    <location>
        <begin position="50"/>
        <end position="240"/>
    </location>
</feature>
<dbReference type="eggNOG" id="ENOG502QU2W">
    <property type="taxonomic scope" value="Eukaryota"/>
</dbReference>
<feature type="compositionally biased region" description="Low complexity" evidence="2">
    <location>
        <begin position="342"/>
        <end position="355"/>
    </location>
</feature>
<keyword evidence="1" id="KW-0175">Coiled coil</keyword>
<reference evidence="4 5" key="1">
    <citation type="journal article" date="2010" name="Plant Cell">
        <title>The Chlorella variabilis NC64A genome reveals adaptation to photosymbiosis, coevolution with viruses, and cryptic sex.</title>
        <authorList>
            <person name="Blanc G."/>
            <person name="Duncan G."/>
            <person name="Agarkova I."/>
            <person name="Borodovsky M."/>
            <person name="Gurnon J."/>
            <person name="Kuo A."/>
            <person name="Lindquist E."/>
            <person name="Lucas S."/>
            <person name="Pangilinan J."/>
            <person name="Polle J."/>
            <person name="Salamov A."/>
            <person name="Terry A."/>
            <person name="Yamada T."/>
            <person name="Dunigan D.D."/>
            <person name="Grigoriev I.V."/>
            <person name="Claverie J.M."/>
            <person name="Van Etten J.L."/>
        </authorList>
    </citation>
    <scope>NUCLEOTIDE SEQUENCE [LARGE SCALE GENOMIC DNA]</scope>
    <source>
        <strain evidence="4 5">NC64A</strain>
    </source>
</reference>
<dbReference type="GO" id="GO:0007131">
    <property type="term" value="P:reciprocal meiotic recombination"/>
    <property type="evidence" value="ECO:0007669"/>
    <property type="project" value="InterPro"/>
</dbReference>
<feature type="compositionally biased region" description="Low complexity" evidence="2">
    <location>
        <begin position="310"/>
        <end position="319"/>
    </location>
</feature>
<dbReference type="PROSITE" id="PS51038">
    <property type="entry name" value="BAH"/>
    <property type="match status" value="1"/>
</dbReference>
<dbReference type="GeneID" id="17356686"/>
<dbReference type="GO" id="GO:0051177">
    <property type="term" value="P:meiotic sister chromatid cohesion"/>
    <property type="evidence" value="ECO:0007669"/>
    <property type="project" value="InterPro"/>
</dbReference>
<feature type="region of interest" description="Disordered" evidence="2">
    <location>
        <begin position="273"/>
        <end position="404"/>
    </location>
</feature>
<name>E1ZA70_CHLVA</name>
<dbReference type="PANTHER" id="PTHR46740">
    <property type="entry name" value="PROTEIN DYAD"/>
    <property type="match status" value="1"/>
</dbReference>
<dbReference type="Proteomes" id="UP000008141">
    <property type="component" value="Unassembled WGS sequence"/>
</dbReference>
<evidence type="ECO:0000256" key="2">
    <source>
        <dbReference type="SAM" id="MobiDB-lite"/>
    </source>
</evidence>
<evidence type="ECO:0000313" key="5">
    <source>
        <dbReference type="Proteomes" id="UP000008141"/>
    </source>
</evidence>
<dbReference type="EMBL" id="GL433840">
    <property type="protein sequence ID" value="EFN57214.1"/>
    <property type="molecule type" value="Genomic_DNA"/>
</dbReference>
<feature type="coiled-coil region" evidence="1">
    <location>
        <begin position="487"/>
        <end position="514"/>
    </location>
</feature>
<keyword evidence="5" id="KW-1185">Reference proteome</keyword>
<dbReference type="InterPro" id="IPR043151">
    <property type="entry name" value="BAH_sf"/>
</dbReference>
<dbReference type="GO" id="GO:0003682">
    <property type="term" value="F:chromatin binding"/>
    <property type="evidence" value="ECO:0007669"/>
    <property type="project" value="InterPro"/>
</dbReference>
<dbReference type="KEGG" id="cvr:CHLNCDRAFT_51293"/>
<evidence type="ECO:0000256" key="1">
    <source>
        <dbReference type="SAM" id="Coils"/>
    </source>
</evidence>
<feature type="compositionally biased region" description="Basic and acidic residues" evidence="2">
    <location>
        <begin position="395"/>
        <end position="404"/>
    </location>
</feature>
<dbReference type="InParanoid" id="E1ZA70"/>
<sequence>MSAAGQPHSSEATGTCAATAAAQGAARWVGRPVREAEGRTFHVAFEAAGQQFNLGDSMYLRPAQPGLPAFVAKLESLHQQQGDGSKWAEARWYYRRGGQRKMGPGTPTELEVGHEVSVEANELFWSDDFATHPLDAGKASAQAAWPAAAGRGQRVWRAAACRGVPPRLRRARRPRPRQQVNAARAAVWRPAAAVCGKCEVRTPAQADRRPGSSASRPAGPDTFVCSRKYIQEEGRIVPLDGGTSAVNLTAALQEKPFAVVRLGGIPHVEGKVVQRGPSAADRAAAQPRPKRVRAAPAADKGGTPVPSSGQPQQQQAEEQLPSKRRRQGREAYSPDPFGPSTAAAAAAAGAAAAAARPIHREEDGSSDDLPSIRTTASQQSGGTAGGGSRRAQPKAKKETTGSRWAKDRYDAAQQSLAAIMRRMGATAAARAIVRPALREEARKTIGDTGLLDHLLKHMADHVVSPAGERLRRRHDAEGHMIYWLQLPADAEQEEEALREEMESLSSEMRVVREARRVLSAVRGEAAQAIQAVRWVAASRSTPSRWCRR</sequence>
<organism evidence="5">
    <name type="scientific">Chlorella variabilis</name>
    <name type="common">Green alga</name>
    <dbReference type="NCBI Taxonomy" id="554065"/>
    <lineage>
        <taxon>Eukaryota</taxon>
        <taxon>Viridiplantae</taxon>
        <taxon>Chlorophyta</taxon>
        <taxon>core chlorophytes</taxon>
        <taxon>Trebouxiophyceae</taxon>
        <taxon>Chlorellales</taxon>
        <taxon>Chlorellaceae</taxon>
        <taxon>Chlorella clade</taxon>
        <taxon>Chlorella</taxon>
    </lineage>
</organism>
<proteinExistence type="predicted"/>
<dbReference type="InterPro" id="IPR044221">
    <property type="entry name" value="DYAD/AMEIOTIC1"/>
</dbReference>
<evidence type="ECO:0000259" key="3">
    <source>
        <dbReference type="PROSITE" id="PS51038"/>
    </source>
</evidence>
<dbReference type="Gene3D" id="2.30.30.490">
    <property type="match status" value="1"/>
</dbReference>
<dbReference type="PANTHER" id="PTHR46740:SF2">
    <property type="entry name" value="PROTEIN DYAD"/>
    <property type="match status" value="1"/>
</dbReference>
<accession>E1ZA70</accession>
<protein>
    <recommendedName>
        <fullName evidence="3">BAH domain-containing protein</fullName>
    </recommendedName>
</protein>
<dbReference type="STRING" id="554065.E1ZA70"/>
<dbReference type="RefSeq" id="XP_005849316.1">
    <property type="nucleotide sequence ID" value="XM_005849254.1"/>
</dbReference>
<dbReference type="OrthoDB" id="515863at2759"/>
<dbReference type="Pfam" id="PF25874">
    <property type="entry name" value="WHD_plant_repro"/>
    <property type="match status" value="1"/>
</dbReference>
<dbReference type="AlphaFoldDB" id="E1ZA70"/>